<organism evidence="2 3">
    <name type="scientific">Hymenobacter wooponensis</name>
    <dbReference type="NCBI Taxonomy" id="1525360"/>
    <lineage>
        <taxon>Bacteria</taxon>
        <taxon>Pseudomonadati</taxon>
        <taxon>Bacteroidota</taxon>
        <taxon>Cytophagia</taxon>
        <taxon>Cytophagales</taxon>
        <taxon>Hymenobacteraceae</taxon>
        <taxon>Hymenobacter</taxon>
    </lineage>
</organism>
<accession>A0A4Z0MH20</accession>
<comment type="caution">
    <text evidence="2">The sequence shown here is derived from an EMBL/GenBank/DDBJ whole genome shotgun (WGS) entry which is preliminary data.</text>
</comment>
<evidence type="ECO:0000313" key="2">
    <source>
        <dbReference type="EMBL" id="TGD78811.1"/>
    </source>
</evidence>
<evidence type="ECO:0000313" key="3">
    <source>
        <dbReference type="Proteomes" id="UP000298284"/>
    </source>
</evidence>
<dbReference type="EMBL" id="SRKZ01000005">
    <property type="protein sequence ID" value="TGD78811.1"/>
    <property type="molecule type" value="Genomic_DNA"/>
</dbReference>
<dbReference type="InterPro" id="IPR025362">
    <property type="entry name" value="DUF4266"/>
</dbReference>
<feature type="domain" description="DUF4266" evidence="1">
    <location>
        <begin position="32"/>
        <end position="81"/>
    </location>
</feature>
<evidence type="ECO:0000259" key="1">
    <source>
        <dbReference type="Pfam" id="PF14086"/>
    </source>
</evidence>
<dbReference type="AlphaFoldDB" id="A0A4Z0MH20"/>
<protein>
    <submittedName>
        <fullName evidence="2">DUF4266 domain-containing protein</fullName>
    </submittedName>
</protein>
<gene>
    <name evidence="2" type="ORF">EU557_17690</name>
</gene>
<reference evidence="2 3" key="1">
    <citation type="submission" date="2019-04" db="EMBL/GenBank/DDBJ databases">
        <authorList>
            <person name="Feng G."/>
            <person name="Zhang J."/>
            <person name="Zhu H."/>
        </authorList>
    </citation>
    <scope>NUCLEOTIDE SEQUENCE [LARGE SCALE GENOMIC DNA]</scope>
    <source>
        <strain evidence="2 3">JCM 19491</strain>
    </source>
</reference>
<sequence>MILPTVFASRVRVVLGGLLLLSGSGLSSCVSVAAYQKMYLNDEDMKLANKRIEVYETNFESYREGAGGANGGKVGGGCGCN</sequence>
<proteinExistence type="predicted"/>
<name>A0A4Z0MH20_9BACT</name>
<dbReference type="RefSeq" id="WP_135531806.1">
    <property type="nucleotide sequence ID" value="NZ_SRKZ01000005.1"/>
</dbReference>
<dbReference type="Pfam" id="PF14086">
    <property type="entry name" value="DUF4266"/>
    <property type="match status" value="1"/>
</dbReference>
<keyword evidence="3" id="KW-1185">Reference proteome</keyword>
<dbReference type="OrthoDB" id="679785at2"/>
<dbReference type="Proteomes" id="UP000298284">
    <property type="component" value="Unassembled WGS sequence"/>
</dbReference>